<dbReference type="Pfam" id="PF08238">
    <property type="entry name" value="Sel1"/>
    <property type="match status" value="2"/>
</dbReference>
<dbReference type="InterPro" id="IPR001623">
    <property type="entry name" value="DnaJ_domain"/>
</dbReference>
<dbReference type="SUPFAM" id="SSF46565">
    <property type="entry name" value="Chaperone J-domain"/>
    <property type="match status" value="1"/>
</dbReference>
<dbReference type="RefSeq" id="WP_142935236.1">
    <property type="nucleotide sequence ID" value="NZ_ML660173.1"/>
</dbReference>
<evidence type="ECO:0000313" key="4">
    <source>
        <dbReference type="Proteomes" id="UP000315439"/>
    </source>
</evidence>
<keyword evidence="1" id="KW-0143">Chaperone</keyword>
<dbReference type="Gene3D" id="1.25.40.10">
    <property type="entry name" value="Tetratricopeptide repeat domain"/>
    <property type="match status" value="1"/>
</dbReference>
<evidence type="ECO:0000259" key="2">
    <source>
        <dbReference type="PROSITE" id="PS50076"/>
    </source>
</evidence>
<dbReference type="SMART" id="SM00671">
    <property type="entry name" value="SEL1"/>
    <property type="match status" value="3"/>
</dbReference>
<keyword evidence="4" id="KW-1185">Reference proteome</keyword>
<dbReference type="PROSITE" id="PS50076">
    <property type="entry name" value="DNAJ_2"/>
    <property type="match status" value="1"/>
</dbReference>
<dbReference type="EMBL" id="VIKS01000017">
    <property type="protein sequence ID" value="TQV81076.1"/>
    <property type="molecule type" value="Genomic_DNA"/>
</dbReference>
<dbReference type="CDD" id="cd06257">
    <property type="entry name" value="DnaJ"/>
    <property type="match status" value="1"/>
</dbReference>
<dbReference type="SUPFAM" id="SSF81901">
    <property type="entry name" value="HCP-like"/>
    <property type="match status" value="1"/>
</dbReference>
<dbReference type="InterPro" id="IPR036869">
    <property type="entry name" value="J_dom_sf"/>
</dbReference>
<name>A0A545TV37_9GAMM</name>
<organism evidence="3 4">
    <name type="scientific">Aliikangiella coralliicola</name>
    <dbReference type="NCBI Taxonomy" id="2592383"/>
    <lineage>
        <taxon>Bacteria</taxon>
        <taxon>Pseudomonadati</taxon>
        <taxon>Pseudomonadota</taxon>
        <taxon>Gammaproteobacteria</taxon>
        <taxon>Oceanospirillales</taxon>
        <taxon>Pleioneaceae</taxon>
        <taxon>Aliikangiella</taxon>
    </lineage>
</organism>
<accession>A0A545TV37</accession>
<reference evidence="3 4" key="1">
    <citation type="submission" date="2019-07" db="EMBL/GenBank/DDBJ databases">
        <title>Draft genome for Aliikangiella sp. M105.</title>
        <authorList>
            <person name="Wang G."/>
        </authorList>
    </citation>
    <scope>NUCLEOTIDE SEQUENCE [LARGE SCALE GENOMIC DNA]</scope>
    <source>
        <strain evidence="3 4">M105</strain>
    </source>
</reference>
<evidence type="ECO:0000313" key="3">
    <source>
        <dbReference type="EMBL" id="TQV81076.1"/>
    </source>
</evidence>
<sequence>MNCWQVLQIEPTNNKKDIKRAYSKLLKVTHPEDDPESFQILSESYKSALSMAEFVDEDSIESEMVEDEVGSANNSEFTNIDGSNFDEGISDGFEWSPQEYEVDSQTNKGNTNEKESVQNTFMQSDSEGWTEDGSWSNSEIIVQSSEDVAENQETSIYEFIEYFLEEIDKLCRTKKKRNNLDLWRELFEDERLDDIEAKEILRFRVFHYFSNILDSEFKNYSNPPIKPNIVKRVSEFFGWREDEISLTYHYQTHQIDNVMTYAYGLAASPKTEVIEERKSSGSGGYWLFWIIAVFVLPKVFSALFKDTERPKEEPYYKRAPLKEKSFSSLSNFENCQLILSEYHELSAVLRCIQSATSGNVKALEILGIKNLFSIASDNSHQAGIDYLTSAAEKGSVVAELILGFEYQYSLSTDKDIEKAKYWLSKALSQGHKNAPMMLASAILLNDKMTADEVEQLLSKEIEERDQRAFNLLAMANLFGIGMNENLPESLKWFEELATAGDIEQVNEVAWFLATSDIPQLNGSNAAMNYADYFLIPEPTTNPRYVDTLAAIYAASGDFAKAYVTQLNAIIHLKQSASEDLTNAALDEEITDYESRSKLYLKQERYLQKFNEGDARKMFERLQYALVREEIVKLVGEKNAKGLNLNIN</sequence>
<dbReference type="Proteomes" id="UP000315439">
    <property type="component" value="Unassembled WGS sequence"/>
</dbReference>
<evidence type="ECO:0000256" key="1">
    <source>
        <dbReference type="ARBA" id="ARBA00023186"/>
    </source>
</evidence>
<dbReference type="PANTHER" id="PTHR11102:SF160">
    <property type="entry name" value="ERAD-ASSOCIATED E3 UBIQUITIN-PROTEIN LIGASE COMPONENT HRD3"/>
    <property type="match status" value="1"/>
</dbReference>
<dbReference type="InterPro" id="IPR011990">
    <property type="entry name" value="TPR-like_helical_dom_sf"/>
</dbReference>
<dbReference type="PANTHER" id="PTHR11102">
    <property type="entry name" value="SEL-1-LIKE PROTEIN"/>
    <property type="match status" value="1"/>
</dbReference>
<dbReference type="InterPro" id="IPR050767">
    <property type="entry name" value="Sel1_AlgK"/>
</dbReference>
<dbReference type="OrthoDB" id="5524449at2"/>
<dbReference type="Gene3D" id="1.10.287.110">
    <property type="entry name" value="DnaJ domain"/>
    <property type="match status" value="1"/>
</dbReference>
<feature type="domain" description="J" evidence="2">
    <location>
        <begin position="2"/>
        <end position="70"/>
    </location>
</feature>
<proteinExistence type="predicted"/>
<gene>
    <name evidence="3" type="ORF">FLL46_26050</name>
</gene>
<protein>
    <recommendedName>
        <fullName evidence="2">J domain-containing protein</fullName>
    </recommendedName>
</protein>
<comment type="caution">
    <text evidence="3">The sequence shown here is derived from an EMBL/GenBank/DDBJ whole genome shotgun (WGS) entry which is preliminary data.</text>
</comment>
<dbReference type="AlphaFoldDB" id="A0A545TV37"/>
<dbReference type="InterPro" id="IPR006597">
    <property type="entry name" value="Sel1-like"/>
</dbReference>